<feature type="transmembrane region" description="Helical" evidence="1">
    <location>
        <begin position="230"/>
        <end position="246"/>
    </location>
</feature>
<keyword evidence="1" id="KW-1133">Transmembrane helix</keyword>
<keyword evidence="3" id="KW-1185">Reference proteome</keyword>
<feature type="transmembrane region" description="Helical" evidence="1">
    <location>
        <begin position="187"/>
        <end position="218"/>
    </location>
</feature>
<evidence type="ECO:0000313" key="3">
    <source>
        <dbReference type="Proteomes" id="UP001198182"/>
    </source>
</evidence>
<comment type="caution">
    <text evidence="2">The sequence shown here is derived from an EMBL/GenBank/DDBJ whole genome shotgun (WGS) entry which is preliminary data.</text>
</comment>
<proteinExistence type="predicted"/>
<organism evidence="2 3">
    <name type="scientific">Hominifimenecus microfluidus</name>
    <dbReference type="NCBI Taxonomy" id="2885348"/>
    <lineage>
        <taxon>Bacteria</taxon>
        <taxon>Bacillati</taxon>
        <taxon>Bacillota</taxon>
        <taxon>Clostridia</taxon>
        <taxon>Lachnospirales</taxon>
        <taxon>Lachnospiraceae</taxon>
        <taxon>Hominifimenecus</taxon>
    </lineage>
</organism>
<dbReference type="EMBL" id="JAJEQR010000004">
    <property type="protein sequence ID" value="MCC2229745.1"/>
    <property type="molecule type" value="Genomic_DNA"/>
</dbReference>
<reference evidence="2" key="1">
    <citation type="submission" date="2021-10" db="EMBL/GenBank/DDBJ databases">
        <title>Anaerobic single-cell dispensing facilitates the cultivation of human gut bacteria.</title>
        <authorList>
            <person name="Afrizal A."/>
        </authorList>
    </citation>
    <scope>NUCLEOTIDE SEQUENCE</scope>
    <source>
        <strain evidence="2">CLA-AA-H215</strain>
    </source>
</reference>
<gene>
    <name evidence="2" type="ORF">LKD81_01845</name>
</gene>
<dbReference type="InterPro" id="IPR008875">
    <property type="entry name" value="TraX"/>
</dbReference>
<dbReference type="Proteomes" id="UP001198182">
    <property type="component" value="Unassembled WGS sequence"/>
</dbReference>
<dbReference type="RefSeq" id="WP_308452532.1">
    <property type="nucleotide sequence ID" value="NZ_JAJEQR010000004.1"/>
</dbReference>
<feature type="transmembrane region" description="Helical" evidence="1">
    <location>
        <begin position="112"/>
        <end position="130"/>
    </location>
</feature>
<dbReference type="Pfam" id="PF05857">
    <property type="entry name" value="TraX"/>
    <property type="match status" value="1"/>
</dbReference>
<feature type="transmembrane region" description="Helical" evidence="1">
    <location>
        <begin position="142"/>
        <end position="161"/>
    </location>
</feature>
<evidence type="ECO:0000256" key="1">
    <source>
        <dbReference type="SAM" id="Phobius"/>
    </source>
</evidence>
<accession>A0AAE3E9A8</accession>
<dbReference type="AlphaFoldDB" id="A0AAE3E9A8"/>
<keyword evidence="1" id="KW-0472">Membrane</keyword>
<evidence type="ECO:0000313" key="2">
    <source>
        <dbReference type="EMBL" id="MCC2229745.1"/>
    </source>
</evidence>
<name>A0AAE3E9A8_9FIRM</name>
<protein>
    <submittedName>
        <fullName evidence="2">Conjugal transfer protein TraX</fullName>
    </submittedName>
</protein>
<sequence>MKKSNALQELTRTPMSGVWSFSHGLSSHTLKIIAIMTMLTDHIAAVLMEGQASYWTLREIGRISFPIFCFLAAEGIAWTSNIFKYALRLGAFALISEVFYDLAFHSTIWDPMHQNVFFTLLLGVVAGGMLREIGQRICQKKCSWFFALCGMLAVLCCLIFAEWLHTDYGMRGVGLILFFYLARRTGVWRYVIVTLCMCFLWWGKIQMYAVLALPILFLYNGKKGQRMPKYAFYAFYPLHLFILWGIKTLL</sequence>
<keyword evidence="1" id="KW-0812">Transmembrane</keyword>
<feature type="transmembrane region" description="Helical" evidence="1">
    <location>
        <begin position="60"/>
        <end position="78"/>
    </location>
</feature>